<reference evidence="1" key="1">
    <citation type="submission" date="2021-06" db="EMBL/GenBank/DDBJ databases">
        <authorList>
            <person name="Kallberg Y."/>
            <person name="Tangrot J."/>
            <person name="Rosling A."/>
        </authorList>
    </citation>
    <scope>NUCLEOTIDE SEQUENCE</scope>
    <source>
        <strain evidence="1">UK204</strain>
    </source>
</reference>
<protein>
    <submittedName>
        <fullName evidence="1">3570_t:CDS:1</fullName>
    </submittedName>
</protein>
<proteinExistence type="predicted"/>
<keyword evidence="2" id="KW-1185">Reference proteome</keyword>
<dbReference type="OrthoDB" id="2429086at2759"/>
<dbReference type="Proteomes" id="UP000789570">
    <property type="component" value="Unassembled WGS sequence"/>
</dbReference>
<dbReference type="AlphaFoldDB" id="A0A9N9I556"/>
<feature type="non-terminal residue" evidence="1">
    <location>
        <position position="1"/>
    </location>
</feature>
<comment type="caution">
    <text evidence="1">The sequence shown here is derived from an EMBL/GenBank/DDBJ whole genome shotgun (WGS) entry which is preliminary data.</text>
</comment>
<gene>
    <name evidence="1" type="ORF">FCALED_LOCUS14440</name>
</gene>
<name>A0A9N9I556_9GLOM</name>
<accession>A0A9N9I556</accession>
<evidence type="ECO:0000313" key="1">
    <source>
        <dbReference type="EMBL" id="CAG8722122.1"/>
    </source>
</evidence>
<evidence type="ECO:0000313" key="2">
    <source>
        <dbReference type="Proteomes" id="UP000789570"/>
    </source>
</evidence>
<sequence length="88" mass="10123">LSYDRIDISGRLNGYPFLVESPSDILRFEGALRRYPRKTIGILVVPSKKLYTPEMIEMAKTSPVLFIITDSDNICKDLKSFVEPRCRQ</sequence>
<feature type="non-terminal residue" evidence="1">
    <location>
        <position position="88"/>
    </location>
</feature>
<dbReference type="EMBL" id="CAJVPQ010010371">
    <property type="protein sequence ID" value="CAG8722122.1"/>
    <property type="molecule type" value="Genomic_DNA"/>
</dbReference>
<organism evidence="1 2">
    <name type="scientific">Funneliformis caledonium</name>
    <dbReference type="NCBI Taxonomy" id="1117310"/>
    <lineage>
        <taxon>Eukaryota</taxon>
        <taxon>Fungi</taxon>
        <taxon>Fungi incertae sedis</taxon>
        <taxon>Mucoromycota</taxon>
        <taxon>Glomeromycotina</taxon>
        <taxon>Glomeromycetes</taxon>
        <taxon>Glomerales</taxon>
        <taxon>Glomeraceae</taxon>
        <taxon>Funneliformis</taxon>
    </lineage>
</organism>